<feature type="transmembrane region" description="Helical" evidence="1">
    <location>
        <begin position="242"/>
        <end position="260"/>
    </location>
</feature>
<comment type="caution">
    <text evidence="2">The sequence shown here is derived from an EMBL/GenBank/DDBJ whole genome shotgun (WGS) entry which is preliminary data.</text>
</comment>
<keyword evidence="1" id="KW-1133">Transmembrane helix</keyword>
<keyword evidence="1" id="KW-0812">Transmembrane</keyword>
<keyword evidence="1" id="KW-0472">Membrane</keyword>
<dbReference type="EMBL" id="BDQA01000775">
    <property type="protein sequence ID" value="GBH22211.1"/>
    <property type="molecule type" value="Genomic_RNA"/>
</dbReference>
<dbReference type="AlphaFoldDB" id="A0A2V0RAG6"/>
<sequence length="261" mass="29595">MSENNMKTEIRKGTKALNSITDDRVILFFPEMYGGNNIADVDAEIQDTGKEDLSSALSLPETVNMILSAVANIRRRLRFEGFKALSSTANDSLSAVYFDEGFDNTFIENAQNKTAIHYFEDWYRHFMKGFEAKPSTAASNTLFDRDGKQDDDALASNETDWDDDPVDLVRRWAYIKGVEYSPFMDQLVATGTITNDERKDFRAAAFLLSVDAMEEWINTYIDAMIQSEKALLNIGKARLSSLGRQIFLICLTMMLTYLVLF</sequence>
<protein>
    <submittedName>
        <fullName evidence="2">Uncharacterized protein</fullName>
    </submittedName>
</protein>
<name>A0A2V0RAG6_9ZZZZ</name>
<reference evidence="2" key="1">
    <citation type="submission" date="2017-04" db="EMBL/GenBank/DDBJ databases">
        <title>Unveiling RNA virosphere associated with marine microorganisms.</title>
        <authorList>
            <person name="Urayama S."/>
            <person name="Takaki Y."/>
            <person name="Nishi S."/>
            <person name="Yoshida Y."/>
            <person name="Deguchi S."/>
            <person name="Takai K."/>
            <person name="Nunoura T."/>
        </authorList>
    </citation>
    <scope>NUCLEOTIDE SEQUENCE</scope>
</reference>
<evidence type="ECO:0000256" key="1">
    <source>
        <dbReference type="SAM" id="Phobius"/>
    </source>
</evidence>
<proteinExistence type="predicted"/>
<accession>A0A2V0RAG6</accession>
<organism evidence="2">
    <name type="scientific">viral metagenome</name>
    <dbReference type="NCBI Taxonomy" id="1070528"/>
    <lineage>
        <taxon>unclassified sequences</taxon>
        <taxon>metagenomes</taxon>
        <taxon>organismal metagenomes</taxon>
    </lineage>
</organism>
<evidence type="ECO:0000313" key="2">
    <source>
        <dbReference type="EMBL" id="GBH22211.1"/>
    </source>
</evidence>